<organism evidence="2">
    <name type="scientific">marine metagenome</name>
    <dbReference type="NCBI Taxonomy" id="408172"/>
    <lineage>
        <taxon>unclassified sequences</taxon>
        <taxon>metagenomes</taxon>
        <taxon>ecological metagenomes</taxon>
    </lineage>
</organism>
<gene>
    <name evidence="2" type="ORF">METZ01_LOCUS212035</name>
</gene>
<protein>
    <recommendedName>
        <fullName evidence="1">3-keto-alpha-glucoside-1,2-lyase/3-keto-2-hydroxy-glucal hydratase domain-containing protein</fullName>
    </recommendedName>
</protein>
<accession>A0A382FAV5</accession>
<reference evidence="2" key="1">
    <citation type="submission" date="2018-05" db="EMBL/GenBank/DDBJ databases">
        <authorList>
            <person name="Lanie J.A."/>
            <person name="Ng W.-L."/>
            <person name="Kazmierczak K.M."/>
            <person name="Andrzejewski T.M."/>
            <person name="Davidsen T.M."/>
            <person name="Wayne K.J."/>
            <person name="Tettelin H."/>
            <person name="Glass J.I."/>
            <person name="Rusch D."/>
            <person name="Podicherti R."/>
            <person name="Tsui H.-C.T."/>
            <person name="Winkler M.E."/>
        </authorList>
    </citation>
    <scope>NUCLEOTIDE SEQUENCE</scope>
</reference>
<dbReference type="InterPro" id="IPR010496">
    <property type="entry name" value="AL/BT2_dom"/>
</dbReference>
<evidence type="ECO:0000313" key="2">
    <source>
        <dbReference type="EMBL" id="SVB59181.1"/>
    </source>
</evidence>
<dbReference type="AlphaFoldDB" id="A0A382FAV5"/>
<name>A0A382FAV5_9ZZZZ</name>
<dbReference type="Gene3D" id="2.60.120.560">
    <property type="entry name" value="Exo-inulinase, domain 1"/>
    <property type="match status" value="1"/>
</dbReference>
<feature type="domain" description="3-keto-alpha-glucoside-1,2-lyase/3-keto-2-hydroxy-glucal hydratase" evidence="1">
    <location>
        <begin position="30"/>
        <end position="233"/>
    </location>
</feature>
<dbReference type="Pfam" id="PF06439">
    <property type="entry name" value="3keto-disac_hyd"/>
    <property type="match status" value="1"/>
</dbReference>
<sequence>MKTLLPSITVALTALLFSTSTVYSKKKGDGFVSLFNGKNLKGWKTPSGDHAWKVIDGVIDYEAKGGNLTTEKSFENYVLHIDWRFKRTAGPKYNAKLFDTDGNVIGNKPVKNADSGIFVRGSGKSQVNLWCWPCGSGQLWSFHGSKDPAIRKGALPKLNADKPVGEWNEMEITMKGETVTIILNDKTVLDQSKMPGVGPKGPIVLQHHGGYNEKNKTWSSASALIQFRNIKIKEL</sequence>
<dbReference type="GO" id="GO:0016787">
    <property type="term" value="F:hydrolase activity"/>
    <property type="evidence" value="ECO:0007669"/>
    <property type="project" value="InterPro"/>
</dbReference>
<evidence type="ECO:0000259" key="1">
    <source>
        <dbReference type="Pfam" id="PF06439"/>
    </source>
</evidence>
<proteinExistence type="predicted"/>
<dbReference type="EMBL" id="UINC01048534">
    <property type="protein sequence ID" value="SVB59181.1"/>
    <property type="molecule type" value="Genomic_DNA"/>
</dbReference>